<evidence type="ECO:0000256" key="7">
    <source>
        <dbReference type="RuleBase" id="RU003872"/>
    </source>
</evidence>
<dbReference type="Proteomes" id="UP000229976">
    <property type="component" value="Unassembled WGS sequence"/>
</dbReference>
<dbReference type="HAMAP" id="MF_01345_B">
    <property type="entry name" value="Ribosomal_uS17_B"/>
    <property type="match status" value="1"/>
</dbReference>
<comment type="subunit">
    <text evidence="6">Part of the 30S ribosomal subunit.</text>
</comment>
<evidence type="ECO:0000313" key="8">
    <source>
        <dbReference type="EMBL" id="PIP22668.1"/>
    </source>
</evidence>
<reference evidence="8 9" key="1">
    <citation type="submission" date="2017-09" db="EMBL/GenBank/DDBJ databases">
        <title>Depth-based differentiation of microbial function through sediment-hosted aquifers and enrichment of novel symbionts in the deep terrestrial subsurface.</title>
        <authorList>
            <person name="Probst A.J."/>
            <person name="Ladd B."/>
            <person name="Jarett J.K."/>
            <person name="Geller-Mcgrath D.E."/>
            <person name="Sieber C.M."/>
            <person name="Emerson J.B."/>
            <person name="Anantharaman K."/>
            <person name="Thomas B.C."/>
            <person name="Malmstrom R."/>
            <person name="Stieglmeier M."/>
            <person name="Klingl A."/>
            <person name="Woyke T."/>
            <person name="Ryan C.M."/>
            <person name="Banfield J.F."/>
        </authorList>
    </citation>
    <scope>NUCLEOTIDE SEQUENCE [LARGE SCALE GENOMIC DNA]</scope>
    <source>
        <strain evidence="8">CG23_combo_of_CG06-09_8_20_14_all_39_17</strain>
    </source>
</reference>
<comment type="function">
    <text evidence="6">One of the primary rRNA binding proteins, it binds specifically to the 5'-end of 16S ribosomal RNA.</text>
</comment>
<keyword evidence="5 6" id="KW-0687">Ribonucleoprotein</keyword>
<dbReference type="GO" id="GO:0022627">
    <property type="term" value="C:cytosolic small ribosomal subunit"/>
    <property type="evidence" value="ECO:0007669"/>
    <property type="project" value="UniProtKB-UniRule"/>
</dbReference>
<sequence length="76" mass="9039">MKHKLQGIVSSDKMKKTVVVSVERIIEHPKYKKRYSSHKKYKAHDEKGEYKIGDTVVIEECRPLSKDKRWKVIKKI</sequence>
<comment type="similarity">
    <text evidence="1 6 7">Belongs to the universal ribosomal protein uS17 family.</text>
</comment>
<dbReference type="GO" id="GO:0019843">
    <property type="term" value="F:rRNA binding"/>
    <property type="evidence" value="ECO:0007669"/>
    <property type="project" value="UniProtKB-UniRule"/>
</dbReference>
<keyword evidence="2 6" id="KW-0699">rRNA-binding</keyword>
<dbReference type="SUPFAM" id="SSF50249">
    <property type="entry name" value="Nucleic acid-binding proteins"/>
    <property type="match status" value="1"/>
</dbReference>
<evidence type="ECO:0000256" key="5">
    <source>
        <dbReference type="ARBA" id="ARBA00023274"/>
    </source>
</evidence>
<evidence type="ECO:0000313" key="9">
    <source>
        <dbReference type="Proteomes" id="UP000229976"/>
    </source>
</evidence>
<evidence type="ECO:0000256" key="1">
    <source>
        <dbReference type="ARBA" id="ARBA00010254"/>
    </source>
</evidence>
<dbReference type="InterPro" id="IPR019979">
    <property type="entry name" value="Ribosomal_uS17_CS"/>
</dbReference>
<organism evidence="8 9">
    <name type="scientific">Candidatus Nealsonbacteria bacterium CG23_combo_of_CG06-09_8_20_14_all_39_17</name>
    <dbReference type="NCBI Taxonomy" id="1974722"/>
    <lineage>
        <taxon>Bacteria</taxon>
        <taxon>Candidatus Nealsoniibacteriota</taxon>
    </lineage>
</organism>
<dbReference type="EMBL" id="PCRO01000034">
    <property type="protein sequence ID" value="PIP22668.1"/>
    <property type="molecule type" value="Genomic_DNA"/>
</dbReference>
<dbReference type="InterPro" id="IPR012340">
    <property type="entry name" value="NA-bd_OB-fold"/>
</dbReference>
<dbReference type="CDD" id="cd00364">
    <property type="entry name" value="Ribosomal_uS17"/>
    <property type="match status" value="1"/>
</dbReference>
<dbReference type="PRINTS" id="PR00973">
    <property type="entry name" value="RIBOSOMALS17"/>
</dbReference>
<dbReference type="PANTHER" id="PTHR10744:SF1">
    <property type="entry name" value="SMALL RIBOSOMAL SUBUNIT PROTEIN US17M"/>
    <property type="match status" value="1"/>
</dbReference>
<evidence type="ECO:0000256" key="3">
    <source>
        <dbReference type="ARBA" id="ARBA00022884"/>
    </source>
</evidence>
<dbReference type="AlphaFoldDB" id="A0A2G9YTW5"/>
<dbReference type="InterPro" id="IPR000266">
    <property type="entry name" value="Ribosomal_uS17"/>
</dbReference>
<evidence type="ECO:0000256" key="4">
    <source>
        <dbReference type="ARBA" id="ARBA00022980"/>
    </source>
</evidence>
<dbReference type="GO" id="GO:0006412">
    <property type="term" value="P:translation"/>
    <property type="evidence" value="ECO:0007669"/>
    <property type="project" value="UniProtKB-UniRule"/>
</dbReference>
<dbReference type="NCBIfam" id="TIGR03635">
    <property type="entry name" value="uS17_bact"/>
    <property type="match status" value="1"/>
</dbReference>
<dbReference type="NCBIfam" id="NF004123">
    <property type="entry name" value="PRK05610.1"/>
    <property type="match status" value="1"/>
</dbReference>
<dbReference type="Pfam" id="PF00366">
    <property type="entry name" value="Ribosomal_S17"/>
    <property type="match status" value="1"/>
</dbReference>
<protein>
    <recommendedName>
        <fullName evidence="6">Small ribosomal subunit protein uS17</fullName>
    </recommendedName>
</protein>
<proteinExistence type="inferred from homology"/>
<comment type="caution">
    <text evidence="8">The sequence shown here is derived from an EMBL/GenBank/DDBJ whole genome shotgun (WGS) entry which is preliminary data.</text>
</comment>
<keyword evidence="3 6" id="KW-0694">RNA-binding</keyword>
<evidence type="ECO:0000256" key="2">
    <source>
        <dbReference type="ARBA" id="ARBA00022730"/>
    </source>
</evidence>
<name>A0A2G9YTW5_9BACT</name>
<dbReference type="PANTHER" id="PTHR10744">
    <property type="entry name" value="40S RIBOSOMAL PROTEIN S11 FAMILY MEMBER"/>
    <property type="match status" value="1"/>
</dbReference>
<dbReference type="GO" id="GO:0003735">
    <property type="term" value="F:structural constituent of ribosome"/>
    <property type="evidence" value="ECO:0007669"/>
    <property type="project" value="UniProtKB-UniRule"/>
</dbReference>
<dbReference type="InterPro" id="IPR019984">
    <property type="entry name" value="Ribosomal_uS17_bact/chlr"/>
</dbReference>
<dbReference type="Gene3D" id="2.40.50.140">
    <property type="entry name" value="Nucleic acid-binding proteins"/>
    <property type="match status" value="1"/>
</dbReference>
<keyword evidence="4 6" id="KW-0689">Ribosomal protein</keyword>
<gene>
    <name evidence="6 8" type="primary">rpsQ</name>
    <name evidence="8" type="ORF">COX37_02695</name>
</gene>
<evidence type="ECO:0000256" key="6">
    <source>
        <dbReference type="HAMAP-Rule" id="MF_01345"/>
    </source>
</evidence>
<dbReference type="PROSITE" id="PS00056">
    <property type="entry name" value="RIBOSOMAL_S17"/>
    <property type="match status" value="1"/>
</dbReference>
<accession>A0A2G9YTW5</accession>